<dbReference type="OrthoDB" id="3579794at2"/>
<dbReference type="Proteomes" id="UP000194360">
    <property type="component" value="Unassembled WGS sequence"/>
</dbReference>
<dbReference type="Pfam" id="PF12079">
    <property type="entry name" value="DUF3558"/>
    <property type="match status" value="1"/>
</dbReference>
<organism evidence="2 3">
    <name type="scientific">Pseudonocardia autotrophica</name>
    <name type="common">Amycolata autotrophica</name>
    <name type="synonym">Nocardia autotrophica</name>
    <dbReference type="NCBI Taxonomy" id="2074"/>
    <lineage>
        <taxon>Bacteria</taxon>
        <taxon>Bacillati</taxon>
        <taxon>Actinomycetota</taxon>
        <taxon>Actinomycetes</taxon>
        <taxon>Pseudonocardiales</taxon>
        <taxon>Pseudonocardiaceae</taxon>
        <taxon>Pseudonocardia</taxon>
    </lineage>
</organism>
<evidence type="ECO:0000256" key="1">
    <source>
        <dbReference type="SAM" id="SignalP"/>
    </source>
</evidence>
<keyword evidence="3" id="KW-1185">Reference proteome</keyword>
<reference evidence="2 3" key="1">
    <citation type="submission" date="2016-09" db="EMBL/GenBank/DDBJ databases">
        <title>Pseudonocardia autotrophica DSM535, a candidate organism with high potential of specific P450 cytochromes.</title>
        <authorList>
            <person name="Grumaz C."/>
            <person name="Vainshtein Y."/>
            <person name="Kirstahler P."/>
            <person name="Sohn K."/>
        </authorList>
    </citation>
    <scope>NUCLEOTIDE SEQUENCE [LARGE SCALE GENOMIC DNA]</scope>
    <source>
        <strain evidence="2 3">DSM 535</strain>
    </source>
</reference>
<feature type="chain" id="PRO_5012914935" description="DUF3558 domain-containing protein" evidence="1">
    <location>
        <begin position="30"/>
        <end position="182"/>
    </location>
</feature>
<evidence type="ECO:0000313" key="3">
    <source>
        <dbReference type="Proteomes" id="UP000194360"/>
    </source>
</evidence>
<protein>
    <recommendedName>
        <fullName evidence="4">DUF3558 domain-containing protein</fullName>
    </recommendedName>
</protein>
<proteinExistence type="predicted"/>
<keyword evidence="1" id="KW-0732">Signal</keyword>
<feature type="signal peptide" evidence="1">
    <location>
        <begin position="1"/>
        <end position="29"/>
    </location>
</feature>
<sequence length="182" mass="19177">MAKATHGRTTVLLVAIAALLTGCSPDAPAGPFPPRPADIDTTSVDLCAALTTEQQDELGVEAGEPDSAELGDGPTRLCGWSNYRNGYNYSVQTTPVPAAVAVGTPDSTVQEIDGYGVVQVTANETSAPLCTYYVDTSDNLGLRTLTQLTGRDMRNESGAIEEVCQRAKAFTTQVIQNLRPAE</sequence>
<name>A0A1Y2N7M0_PSEAH</name>
<dbReference type="STRING" id="2074.BG845_00405"/>
<dbReference type="PROSITE" id="PS51257">
    <property type="entry name" value="PROKAR_LIPOPROTEIN"/>
    <property type="match status" value="1"/>
</dbReference>
<gene>
    <name evidence="2" type="ORF">BG845_00405</name>
</gene>
<dbReference type="RefSeq" id="WP_085910759.1">
    <property type="nucleotide sequence ID" value="NZ_AP018920.1"/>
</dbReference>
<dbReference type="InterPro" id="IPR024520">
    <property type="entry name" value="DUF3558"/>
</dbReference>
<dbReference type="EMBL" id="MIGB01000002">
    <property type="protein sequence ID" value="OSY43462.1"/>
    <property type="molecule type" value="Genomic_DNA"/>
</dbReference>
<evidence type="ECO:0000313" key="2">
    <source>
        <dbReference type="EMBL" id="OSY43462.1"/>
    </source>
</evidence>
<comment type="caution">
    <text evidence="2">The sequence shown here is derived from an EMBL/GenBank/DDBJ whole genome shotgun (WGS) entry which is preliminary data.</text>
</comment>
<accession>A0A1Y2N7M0</accession>
<dbReference type="AlphaFoldDB" id="A0A1Y2N7M0"/>
<evidence type="ECO:0008006" key="4">
    <source>
        <dbReference type="Google" id="ProtNLM"/>
    </source>
</evidence>